<dbReference type="PROSITE" id="PS51471">
    <property type="entry name" value="FE2OG_OXY"/>
    <property type="match status" value="1"/>
</dbReference>
<keyword evidence="2" id="KW-0408">Iron</keyword>
<accession>A0A812SYM1</accession>
<evidence type="ECO:0000256" key="1">
    <source>
        <dbReference type="ARBA" id="ARBA00001962"/>
    </source>
</evidence>
<dbReference type="Pfam" id="PF05721">
    <property type="entry name" value="PhyH"/>
    <property type="match status" value="1"/>
</dbReference>
<dbReference type="GO" id="GO:0046872">
    <property type="term" value="F:metal ion binding"/>
    <property type="evidence" value="ECO:0007669"/>
    <property type="project" value="UniProtKB-KW"/>
</dbReference>
<dbReference type="SUPFAM" id="SSF51197">
    <property type="entry name" value="Clavaminate synthase-like"/>
    <property type="match status" value="1"/>
</dbReference>
<dbReference type="Gene3D" id="2.60.120.620">
    <property type="entry name" value="q2cbj1_9rhob like domain"/>
    <property type="match status" value="1"/>
</dbReference>
<comment type="cofactor">
    <cofactor evidence="1">
        <name>Fe cation</name>
        <dbReference type="ChEBI" id="CHEBI:24875"/>
    </cofactor>
</comment>
<organism evidence="4 5">
    <name type="scientific">Symbiodinium natans</name>
    <dbReference type="NCBI Taxonomy" id="878477"/>
    <lineage>
        <taxon>Eukaryota</taxon>
        <taxon>Sar</taxon>
        <taxon>Alveolata</taxon>
        <taxon>Dinophyceae</taxon>
        <taxon>Suessiales</taxon>
        <taxon>Symbiodiniaceae</taxon>
        <taxon>Symbiodinium</taxon>
    </lineage>
</organism>
<keyword evidence="2" id="KW-0479">Metal-binding</keyword>
<dbReference type="EMBL" id="CAJNDS010002494">
    <property type="protein sequence ID" value="CAE7497365.1"/>
    <property type="molecule type" value="Genomic_DNA"/>
</dbReference>
<dbReference type="GO" id="GO:0016491">
    <property type="term" value="F:oxidoreductase activity"/>
    <property type="evidence" value="ECO:0007669"/>
    <property type="project" value="UniProtKB-KW"/>
</dbReference>
<name>A0A812SYM1_9DINO</name>
<dbReference type="Proteomes" id="UP000604046">
    <property type="component" value="Unassembled WGS sequence"/>
</dbReference>
<proteinExistence type="inferred from homology"/>
<keyword evidence="5" id="KW-1185">Reference proteome</keyword>
<gene>
    <name evidence="4" type="primary">htxA</name>
    <name evidence="4" type="ORF">SNAT2548_LOCUS27856</name>
</gene>
<dbReference type="InterPro" id="IPR008775">
    <property type="entry name" value="Phytyl_CoA_dOase-like"/>
</dbReference>
<dbReference type="AlphaFoldDB" id="A0A812SYM1"/>
<dbReference type="InterPro" id="IPR005123">
    <property type="entry name" value="Oxoglu/Fe-dep_dioxygenase_dom"/>
</dbReference>
<sequence>MASMARAEALNDSEKSDFWEQGYLSFRGLLAPEAPAIRARMDLMMKDAPAATADWNAVDAGGASFVLAVDDKGQTIPGRILKVQAAALASSAVLEVFRSPAVVAKVKELYSFLGHDVPEHVDVFGTKFFPMWPGGVSVDWHQDCHYFGTASSRIISCGVYLEETDEENGCLQVVPGSHTSDFEHKPGSGLHAQGEWVTPDTSATVVDIVVPAGSVVLFNSRLLHAARQNKHAARTRYSLFGHFVPSELDFSWRGTDFSHGKYLDRHQIY</sequence>
<dbReference type="OrthoDB" id="2328924at2759"/>
<evidence type="ECO:0000313" key="4">
    <source>
        <dbReference type="EMBL" id="CAE7497365.1"/>
    </source>
</evidence>
<protein>
    <submittedName>
        <fullName evidence="4">HtxA protein</fullName>
    </submittedName>
</protein>
<evidence type="ECO:0000259" key="3">
    <source>
        <dbReference type="PROSITE" id="PS51471"/>
    </source>
</evidence>
<dbReference type="PANTHER" id="PTHR20883:SF48">
    <property type="entry name" value="ECTOINE DIOXYGENASE"/>
    <property type="match status" value="1"/>
</dbReference>
<dbReference type="PANTHER" id="PTHR20883">
    <property type="entry name" value="PHYTANOYL-COA DIOXYGENASE DOMAIN CONTAINING 1"/>
    <property type="match status" value="1"/>
</dbReference>
<comment type="caution">
    <text evidence="4">The sequence shown here is derived from an EMBL/GenBank/DDBJ whole genome shotgun (WGS) entry which is preliminary data.</text>
</comment>
<feature type="domain" description="Fe2OG dioxygenase" evidence="3">
    <location>
        <begin position="119"/>
        <end position="245"/>
    </location>
</feature>
<evidence type="ECO:0000256" key="2">
    <source>
        <dbReference type="RuleBase" id="RU003682"/>
    </source>
</evidence>
<evidence type="ECO:0000313" key="5">
    <source>
        <dbReference type="Proteomes" id="UP000604046"/>
    </source>
</evidence>
<keyword evidence="2" id="KW-0560">Oxidoreductase</keyword>
<reference evidence="4" key="1">
    <citation type="submission" date="2021-02" db="EMBL/GenBank/DDBJ databases">
        <authorList>
            <person name="Dougan E. K."/>
            <person name="Rhodes N."/>
            <person name="Thang M."/>
            <person name="Chan C."/>
        </authorList>
    </citation>
    <scope>NUCLEOTIDE SEQUENCE</scope>
</reference>
<comment type="similarity">
    <text evidence="2">Belongs to the iron/ascorbate-dependent oxidoreductase family.</text>
</comment>